<dbReference type="EMBL" id="CP060711">
    <property type="protein sequence ID" value="QNN45866.1"/>
    <property type="molecule type" value="Genomic_DNA"/>
</dbReference>
<keyword evidence="4" id="KW-1185">Reference proteome</keyword>
<evidence type="ECO:0000256" key="1">
    <source>
        <dbReference type="SAM" id="SignalP"/>
    </source>
</evidence>
<dbReference type="InterPro" id="IPR002048">
    <property type="entry name" value="EF_hand_dom"/>
</dbReference>
<dbReference type="SUPFAM" id="SSF47473">
    <property type="entry name" value="EF-hand"/>
    <property type="match status" value="1"/>
</dbReference>
<dbReference type="Pfam" id="PF13405">
    <property type="entry name" value="EF-hand_6"/>
    <property type="match status" value="1"/>
</dbReference>
<dbReference type="KEGG" id="tbv:H9L17_11770"/>
<feature type="domain" description="EF-hand" evidence="2">
    <location>
        <begin position="76"/>
        <end position="107"/>
    </location>
</feature>
<sequence length="107" mass="11820">MKRRSLLPISFLASVAFSSIGAHAQQTTGTTTFRDAAGNPVTVTSRHAAPAQEDLHAEFAALDTNGDGSVSPREARADKYLARSFRLLDTDRDGRLRFEELREWLDD</sequence>
<feature type="signal peptide" evidence="1">
    <location>
        <begin position="1"/>
        <end position="24"/>
    </location>
</feature>
<dbReference type="Proteomes" id="UP000515977">
    <property type="component" value="Chromosome"/>
</dbReference>
<dbReference type="InterPro" id="IPR011992">
    <property type="entry name" value="EF-hand-dom_pair"/>
</dbReference>
<dbReference type="Pfam" id="PF13202">
    <property type="entry name" value="EF-hand_5"/>
    <property type="match status" value="1"/>
</dbReference>
<dbReference type="Gene3D" id="1.10.238.10">
    <property type="entry name" value="EF-hand"/>
    <property type="match status" value="1"/>
</dbReference>
<name>A0A7G9QR91_9GAMM</name>
<evidence type="ECO:0000313" key="3">
    <source>
        <dbReference type="EMBL" id="QNN45866.1"/>
    </source>
</evidence>
<dbReference type="GO" id="GO:0005509">
    <property type="term" value="F:calcium ion binding"/>
    <property type="evidence" value="ECO:0007669"/>
    <property type="project" value="InterPro"/>
</dbReference>
<dbReference type="RefSeq" id="WP_187569633.1">
    <property type="nucleotide sequence ID" value="NZ_CP060711.1"/>
</dbReference>
<organism evidence="3 4">
    <name type="scientific">Thermomonas brevis</name>
    <dbReference type="NCBI Taxonomy" id="215691"/>
    <lineage>
        <taxon>Bacteria</taxon>
        <taxon>Pseudomonadati</taxon>
        <taxon>Pseudomonadota</taxon>
        <taxon>Gammaproteobacteria</taxon>
        <taxon>Lysobacterales</taxon>
        <taxon>Lysobacteraceae</taxon>
        <taxon>Thermomonas</taxon>
    </lineage>
</organism>
<evidence type="ECO:0000259" key="2">
    <source>
        <dbReference type="PROSITE" id="PS50222"/>
    </source>
</evidence>
<gene>
    <name evidence="3" type="ORF">H9L17_11770</name>
</gene>
<dbReference type="AlphaFoldDB" id="A0A7G9QR91"/>
<evidence type="ECO:0000313" key="4">
    <source>
        <dbReference type="Proteomes" id="UP000515977"/>
    </source>
</evidence>
<proteinExistence type="predicted"/>
<dbReference type="PROSITE" id="PS50222">
    <property type="entry name" value="EF_HAND_2"/>
    <property type="match status" value="1"/>
</dbReference>
<accession>A0A7G9QR91</accession>
<reference evidence="3 4" key="1">
    <citation type="submission" date="2020-08" db="EMBL/GenBank/DDBJ databases">
        <title>Genome sequence of Thermomonas brevis KACC 16975T.</title>
        <authorList>
            <person name="Hyun D.-W."/>
            <person name="Bae J.-W."/>
        </authorList>
    </citation>
    <scope>NUCLEOTIDE SEQUENCE [LARGE SCALE GENOMIC DNA]</scope>
    <source>
        <strain evidence="3 4">KACC 16975</strain>
    </source>
</reference>
<dbReference type="CDD" id="cd00051">
    <property type="entry name" value="EFh"/>
    <property type="match status" value="1"/>
</dbReference>
<protein>
    <submittedName>
        <fullName evidence="3">EF-hand domain-containing protein</fullName>
    </submittedName>
</protein>
<keyword evidence="1" id="KW-0732">Signal</keyword>
<feature type="chain" id="PRO_5028834803" evidence="1">
    <location>
        <begin position="25"/>
        <end position="107"/>
    </location>
</feature>